<dbReference type="Pfam" id="PF08544">
    <property type="entry name" value="GHMP_kinases_C"/>
    <property type="match status" value="1"/>
</dbReference>
<dbReference type="Proteomes" id="UP000006008">
    <property type="component" value="Unassembled WGS sequence"/>
</dbReference>
<dbReference type="PROSITE" id="PS00627">
    <property type="entry name" value="GHMP_KINASES_ATP"/>
    <property type="match status" value="1"/>
</dbReference>
<dbReference type="InterPro" id="IPR013750">
    <property type="entry name" value="GHMP_kinase_C_dom"/>
</dbReference>
<keyword evidence="2" id="KW-0963">Cytoplasm</keyword>
<gene>
    <name evidence="15" type="ORF">HMPREF9450_02166</name>
</gene>
<keyword evidence="16" id="KW-1185">Reference proteome</keyword>
<dbReference type="PRINTS" id="PR00473">
    <property type="entry name" value="GALCTOKINASE"/>
</dbReference>
<dbReference type="GO" id="GO:0005829">
    <property type="term" value="C:cytosol"/>
    <property type="evidence" value="ECO:0007669"/>
    <property type="project" value="TreeGrafter"/>
</dbReference>
<evidence type="ECO:0000256" key="2">
    <source>
        <dbReference type="ARBA" id="ARBA00022490"/>
    </source>
</evidence>
<evidence type="ECO:0000256" key="8">
    <source>
        <dbReference type="ARBA" id="ARBA00022842"/>
    </source>
</evidence>
<dbReference type="InterPro" id="IPR019539">
    <property type="entry name" value="GalKase_N"/>
</dbReference>
<dbReference type="Pfam" id="PF00288">
    <property type="entry name" value="GHMP_kinases_N"/>
    <property type="match status" value="1"/>
</dbReference>
<evidence type="ECO:0000256" key="1">
    <source>
        <dbReference type="ARBA" id="ARBA00006566"/>
    </source>
</evidence>
<feature type="domain" description="Galactokinase N-terminal" evidence="14">
    <location>
        <begin position="7"/>
        <end position="55"/>
    </location>
</feature>
<evidence type="ECO:0000256" key="4">
    <source>
        <dbReference type="ARBA" id="ARBA00022723"/>
    </source>
</evidence>
<dbReference type="Gene3D" id="3.30.230.10">
    <property type="match status" value="1"/>
</dbReference>
<dbReference type="OrthoDB" id="250531at2"/>
<evidence type="ECO:0000259" key="14">
    <source>
        <dbReference type="Pfam" id="PF10509"/>
    </source>
</evidence>
<dbReference type="InterPro" id="IPR006204">
    <property type="entry name" value="GHMP_kinase_N_dom"/>
</dbReference>
<dbReference type="Gene3D" id="3.30.70.890">
    <property type="entry name" value="GHMP kinase, C-terminal domain"/>
    <property type="match status" value="1"/>
</dbReference>
<keyword evidence="8" id="KW-0460">Magnesium</keyword>
<dbReference type="InterPro" id="IPR020568">
    <property type="entry name" value="Ribosomal_Su5_D2-typ_SF"/>
</dbReference>
<dbReference type="PATRIC" id="fig|742725.3.peg.2233"/>
<dbReference type="RefSeq" id="WP_009134972.1">
    <property type="nucleotide sequence ID" value="NZ_CP102250.1"/>
</dbReference>
<dbReference type="InterPro" id="IPR006206">
    <property type="entry name" value="Mevalonate/galactokinase"/>
</dbReference>
<dbReference type="PANTHER" id="PTHR10457:SF7">
    <property type="entry name" value="GALACTOKINASE-RELATED"/>
    <property type="match status" value="1"/>
</dbReference>
<dbReference type="GO" id="GO:0006012">
    <property type="term" value="P:galactose metabolic process"/>
    <property type="evidence" value="ECO:0007669"/>
    <property type="project" value="UniProtKB-UniRule"/>
</dbReference>
<proteinExistence type="inferred from homology"/>
<evidence type="ECO:0000256" key="3">
    <source>
        <dbReference type="ARBA" id="ARBA00022679"/>
    </source>
</evidence>
<dbReference type="FunFam" id="3.30.70.890:FF:000001">
    <property type="entry name" value="Galactokinase"/>
    <property type="match status" value="1"/>
</dbReference>
<dbReference type="PROSITE" id="PS00106">
    <property type="entry name" value="GALACTOKINASE"/>
    <property type="match status" value="1"/>
</dbReference>
<dbReference type="PANTHER" id="PTHR10457">
    <property type="entry name" value="MEVALONATE KINASE/GALACTOKINASE"/>
    <property type="match status" value="1"/>
</dbReference>
<organism evidence="15 16">
    <name type="scientific">Alistipes indistinctus YIT 12060</name>
    <dbReference type="NCBI Taxonomy" id="742725"/>
    <lineage>
        <taxon>Bacteria</taxon>
        <taxon>Pseudomonadati</taxon>
        <taxon>Bacteroidota</taxon>
        <taxon>Bacteroidia</taxon>
        <taxon>Bacteroidales</taxon>
        <taxon>Rikenellaceae</taxon>
        <taxon>Alistipes</taxon>
    </lineage>
</organism>
<keyword evidence="6 15" id="KW-0418">Kinase</keyword>
<evidence type="ECO:0000259" key="13">
    <source>
        <dbReference type="Pfam" id="PF08544"/>
    </source>
</evidence>
<keyword evidence="10" id="KW-0119">Carbohydrate metabolism</keyword>
<keyword evidence="9" id="KW-0299">Galactose metabolism</keyword>
<dbReference type="FunFam" id="3.30.230.10:FF:000017">
    <property type="entry name" value="Galactokinase"/>
    <property type="match status" value="1"/>
</dbReference>
<dbReference type="InterPro" id="IPR000705">
    <property type="entry name" value="Galactokinase"/>
</dbReference>
<keyword evidence="4" id="KW-0479">Metal-binding</keyword>
<dbReference type="InterPro" id="IPR014721">
    <property type="entry name" value="Ribsml_uS5_D2-typ_fold_subgr"/>
</dbReference>
<comment type="caution">
    <text evidence="15">The sequence shown here is derived from an EMBL/GenBank/DDBJ whole genome shotgun (WGS) entry which is preliminary data.</text>
</comment>
<evidence type="ECO:0000256" key="7">
    <source>
        <dbReference type="ARBA" id="ARBA00022840"/>
    </source>
</evidence>
<dbReference type="NCBIfam" id="TIGR00131">
    <property type="entry name" value="gal_kin"/>
    <property type="match status" value="1"/>
</dbReference>
<evidence type="ECO:0000256" key="5">
    <source>
        <dbReference type="ARBA" id="ARBA00022741"/>
    </source>
</evidence>
<dbReference type="GO" id="GO:0004335">
    <property type="term" value="F:galactokinase activity"/>
    <property type="evidence" value="ECO:0007669"/>
    <property type="project" value="UniProtKB-UniRule"/>
</dbReference>
<dbReference type="HOGENOM" id="CLU_017814_2_1_10"/>
<dbReference type="InterPro" id="IPR036554">
    <property type="entry name" value="GHMP_kinase_C_sf"/>
</dbReference>
<dbReference type="STRING" id="742725.HMPREF9450_02166"/>
<sequence>MKTKILEKFKALYGDGAVCYASPGRVNLIGEHTDYNMGFVMPGAIDKAIYVAVKPNGGKVSHVYSIDYDEAVELDMTGDKPAQQWASYVYGVVKEMEKRGAKVPAFDMTFGGDVPLGAGLSSSAALESAVGFALNDTFNLGFSREELAKIGQMTEHNYIGVRCGIMDQFASLFGEKGKIVRLDCRSLEYKLEPFNPEAAGCKVVLFDTQVKHTLASSEYNVRRAQCEAGVAVVAKHEPGVESLRDVTMEMLDKYKDEMDDVVYRRCSFVINENQRLLDGCAALEKGDYVTFGQKVFGSHEGLSKWYEVSCKELDFLVDIARKNPGVLGARMMGGGFGGCTINIVKTEAYDAYVAEITEKFEQEFGHKPRVIEVVISQGAHKIG</sequence>
<evidence type="ECO:0000313" key="16">
    <source>
        <dbReference type="Proteomes" id="UP000006008"/>
    </source>
</evidence>
<dbReference type="AlphaFoldDB" id="G5H980"/>
<dbReference type="SUPFAM" id="SSF54211">
    <property type="entry name" value="Ribosomal protein S5 domain 2-like"/>
    <property type="match status" value="1"/>
</dbReference>
<keyword evidence="5" id="KW-0547">Nucleotide-binding</keyword>
<evidence type="ECO:0000256" key="10">
    <source>
        <dbReference type="ARBA" id="ARBA00023277"/>
    </source>
</evidence>
<reference evidence="15 16" key="1">
    <citation type="submission" date="2011-08" db="EMBL/GenBank/DDBJ databases">
        <title>The Genome Sequence of Alistipes indistinctus YIT 12060.</title>
        <authorList>
            <consortium name="The Broad Institute Genome Sequencing Platform"/>
            <person name="Earl A."/>
            <person name="Ward D."/>
            <person name="Feldgarden M."/>
            <person name="Gevers D."/>
            <person name="Morotomi M."/>
            <person name="Young S.K."/>
            <person name="Zeng Q."/>
            <person name="Gargeya S."/>
            <person name="Fitzgerald M."/>
            <person name="Haas B."/>
            <person name="Abouelleil A."/>
            <person name="Alvarado L."/>
            <person name="Arachchi H.M."/>
            <person name="Berlin A."/>
            <person name="Brown A."/>
            <person name="Chapman S.B."/>
            <person name="Chen Z."/>
            <person name="Dunbar C."/>
            <person name="Freedman E."/>
            <person name="Gearin G."/>
            <person name="Gellesch M."/>
            <person name="Goldberg J."/>
            <person name="Griggs A."/>
            <person name="Gujja S."/>
            <person name="Heiman D."/>
            <person name="Howarth C."/>
            <person name="Larson L."/>
            <person name="Lui A."/>
            <person name="MacDonald P.J.P."/>
            <person name="Montmayeur A."/>
            <person name="Murphy C."/>
            <person name="Neiman D."/>
            <person name="Pearson M."/>
            <person name="Priest M."/>
            <person name="Roberts A."/>
            <person name="Saif S."/>
            <person name="Shea T."/>
            <person name="Shenoy N."/>
            <person name="Sisk P."/>
            <person name="Stolte C."/>
            <person name="Sykes S."/>
            <person name="Wortman J."/>
            <person name="Nusbaum C."/>
            <person name="Birren B."/>
        </authorList>
    </citation>
    <scope>NUCLEOTIDE SEQUENCE [LARGE SCALE GENOMIC DNA]</scope>
    <source>
        <strain evidence="15 16">YIT 12060</strain>
    </source>
</reference>
<dbReference type="EC" id="2.7.1.6" evidence="11"/>
<dbReference type="InterPro" id="IPR019741">
    <property type="entry name" value="Galactokinase_CS"/>
</dbReference>
<keyword evidence="7" id="KW-0067">ATP-binding</keyword>
<comment type="similarity">
    <text evidence="1">Belongs to the GHMP kinase family. GalK subfamily.</text>
</comment>
<dbReference type="GO" id="GO:0046872">
    <property type="term" value="F:metal ion binding"/>
    <property type="evidence" value="ECO:0007669"/>
    <property type="project" value="UniProtKB-KW"/>
</dbReference>
<evidence type="ECO:0000256" key="11">
    <source>
        <dbReference type="NCBIfam" id="TIGR00131"/>
    </source>
</evidence>
<feature type="domain" description="GHMP kinase N-terminal" evidence="12">
    <location>
        <begin position="87"/>
        <end position="174"/>
    </location>
</feature>
<dbReference type="EMBL" id="ADLD01000013">
    <property type="protein sequence ID" value="EHB92117.1"/>
    <property type="molecule type" value="Genomic_DNA"/>
</dbReference>
<evidence type="ECO:0000259" key="12">
    <source>
        <dbReference type="Pfam" id="PF00288"/>
    </source>
</evidence>
<dbReference type="GO" id="GO:0005524">
    <property type="term" value="F:ATP binding"/>
    <property type="evidence" value="ECO:0007669"/>
    <property type="project" value="UniProtKB-UniRule"/>
</dbReference>
<dbReference type="GeneID" id="92814812"/>
<evidence type="ECO:0000256" key="6">
    <source>
        <dbReference type="ARBA" id="ARBA00022777"/>
    </source>
</evidence>
<accession>G5H980</accession>
<dbReference type="Pfam" id="PF10509">
    <property type="entry name" value="GalKase_gal_bdg"/>
    <property type="match status" value="1"/>
</dbReference>
<evidence type="ECO:0000313" key="15">
    <source>
        <dbReference type="EMBL" id="EHB92117.1"/>
    </source>
</evidence>
<protein>
    <recommendedName>
        <fullName evidence="11">Galactokinase</fullName>
        <ecNumber evidence="11">2.7.1.6</ecNumber>
    </recommendedName>
</protein>
<dbReference type="eggNOG" id="COG0153">
    <property type="taxonomic scope" value="Bacteria"/>
</dbReference>
<evidence type="ECO:0000256" key="9">
    <source>
        <dbReference type="ARBA" id="ARBA00023144"/>
    </source>
</evidence>
<name>G5H980_9BACT</name>
<dbReference type="PRINTS" id="PR00959">
    <property type="entry name" value="MEVGALKINASE"/>
</dbReference>
<dbReference type="InterPro" id="IPR006203">
    <property type="entry name" value="GHMP_knse_ATP-bd_CS"/>
</dbReference>
<keyword evidence="3" id="KW-0808">Transferase</keyword>
<feature type="domain" description="GHMP kinase C-terminal" evidence="13">
    <location>
        <begin position="282"/>
        <end position="348"/>
    </location>
</feature>
<dbReference type="SUPFAM" id="SSF55060">
    <property type="entry name" value="GHMP Kinase, C-terminal domain"/>
    <property type="match status" value="1"/>
</dbReference>
<dbReference type="PIRSF" id="PIRSF000530">
    <property type="entry name" value="Galactokinase"/>
    <property type="match status" value="1"/>
</dbReference>